<dbReference type="PROSITE" id="PS51186">
    <property type="entry name" value="GNAT"/>
    <property type="match status" value="1"/>
</dbReference>
<dbReference type="GO" id="GO:0016747">
    <property type="term" value="F:acyltransferase activity, transferring groups other than amino-acyl groups"/>
    <property type="evidence" value="ECO:0007669"/>
    <property type="project" value="InterPro"/>
</dbReference>
<dbReference type="PANTHER" id="PTHR43233:SF1">
    <property type="entry name" value="FAMILY N-ACETYLTRANSFERASE, PUTATIVE (AFU_ORTHOLOGUE AFUA_6G03350)-RELATED"/>
    <property type="match status" value="1"/>
</dbReference>
<organism evidence="2 3">
    <name type="scientific">Halobacteriovorax marinus (strain ATCC BAA-682 / DSM 15412 / SJ)</name>
    <name type="common">Bacteriovorax marinus</name>
    <dbReference type="NCBI Taxonomy" id="862908"/>
    <lineage>
        <taxon>Bacteria</taxon>
        <taxon>Pseudomonadati</taxon>
        <taxon>Bdellovibrionota</taxon>
        <taxon>Bacteriovoracia</taxon>
        <taxon>Bacteriovoracales</taxon>
        <taxon>Halobacteriovoraceae</taxon>
        <taxon>Halobacteriovorax</taxon>
    </lineage>
</organism>
<dbReference type="Pfam" id="PF13673">
    <property type="entry name" value="Acetyltransf_10"/>
    <property type="match status" value="1"/>
</dbReference>
<evidence type="ECO:0000259" key="1">
    <source>
        <dbReference type="PROSITE" id="PS51186"/>
    </source>
</evidence>
<evidence type="ECO:0000313" key="2">
    <source>
        <dbReference type="EMBL" id="CBW24990.1"/>
    </source>
</evidence>
<dbReference type="Gene3D" id="3.40.630.30">
    <property type="match status" value="1"/>
</dbReference>
<dbReference type="RefSeq" id="WP_014242779.1">
    <property type="nucleotide sequence ID" value="NC_016620.1"/>
</dbReference>
<dbReference type="PATRIC" id="fig|862908.3.peg.46"/>
<protein>
    <submittedName>
        <fullName evidence="2">Acetyltransferase</fullName>
    </submittedName>
</protein>
<reference evidence="3" key="1">
    <citation type="journal article" date="2013" name="ISME J.">
        <title>A small predatory core genome in the divergent marine Bacteriovorax marinus SJ and the terrestrial Bdellovibrio bacteriovorus.</title>
        <authorList>
            <person name="Crossman L.C."/>
            <person name="Chen H."/>
            <person name="Cerdeno-Tarraga A.M."/>
            <person name="Brooks K."/>
            <person name="Quail M.A."/>
            <person name="Pineiro S.A."/>
            <person name="Hobley L."/>
            <person name="Sockett R.E."/>
            <person name="Bentley S.D."/>
            <person name="Parkhill J."/>
            <person name="Williams H.N."/>
            <person name="Stine O.C."/>
        </authorList>
    </citation>
    <scope>NUCLEOTIDE SEQUENCE [LARGE SCALE GENOMIC DNA]</scope>
    <source>
        <strain evidence="3">ATCC BAA-682 / DSM 15412 / SJ</strain>
    </source>
</reference>
<dbReference type="AlphaFoldDB" id="E1X1S1"/>
<proteinExistence type="predicted"/>
<name>E1X1S1_HALMS</name>
<sequence length="133" mass="15142">MINYSNDRKLLESLDLSGFFVGWPNPPSENVFKKILAGSYKVVLAFEDKKLIGFINSISDGILSAYIPLLEVLPEYQGKGIGKELVKNLQDELKHLYMVDLLCDEELIPYYEKIGMMKAQGAFIRNYDRQSGE</sequence>
<dbReference type="OrthoDB" id="5292382at2"/>
<dbReference type="PANTHER" id="PTHR43233">
    <property type="entry name" value="FAMILY N-ACETYLTRANSFERASE, PUTATIVE (AFU_ORTHOLOGUE AFUA_6G03350)-RELATED"/>
    <property type="match status" value="1"/>
</dbReference>
<dbReference type="InterPro" id="IPR016181">
    <property type="entry name" value="Acyl_CoA_acyltransferase"/>
</dbReference>
<dbReference type="SUPFAM" id="SSF55729">
    <property type="entry name" value="Acyl-CoA N-acyltransferases (Nat)"/>
    <property type="match status" value="1"/>
</dbReference>
<dbReference type="CDD" id="cd04301">
    <property type="entry name" value="NAT_SF"/>
    <property type="match status" value="1"/>
</dbReference>
<feature type="domain" description="N-acetyltransferase" evidence="1">
    <location>
        <begin position="2"/>
        <end position="133"/>
    </location>
</feature>
<gene>
    <name evidence="2" type="ordered locus">BMS_0048</name>
</gene>
<dbReference type="InterPro" id="IPR000182">
    <property type="entry name" value="GNAT_dom"/>
</dbReference>
<accession>E1X1S1</accession>
<dbReference type="InterPro" id="IPR053144">
    <property type="entry name" value="Acetyltransferase_Butenolide"/>
</dbReference>
<dbReference type="STRING" id="862908.BMS_0048"/>
<dbReference type="KEGG" id="bmx:BMS_0048"/>
<dbReference type="Proteomes" id="UP000008963">
    <property type="component" value="Chromosome"/>
</dbReference>
<dbReference type="HOGENOM" id="CLU_086503_5_1_7"/>
<dbReference type="eggNOG" id="COG0454">
    <property type="taxonomic scope" value="Bacteria"/>
</dbReference>
<keyword evidence="3" id="KW-1185">Reference proteome</keyword>
<evidence type="ECO:0000313" key="3">
    <source>
        <dbReference type="Proteomes" id="UP000008963"/>
    </source>
</evidence>
<dbReference type="EMBL" id="FQ312005">
    <property type="protein sequence ID" value="CBW24990.1"/>
    <property type="molecule type" value="Genomic_DNA"/>
</dbReference>